<evidence type="ECO:0000313" key="1">
    <source>
        <dbReference type="EMBL" id="KAH7965306.1"/>
    </source>
</evidence>
<comment type="caution">
    <text evidence="1">The sequence shown here is derived from an EMBL/GenBank/DDBJ whole genome shotgun (WGS) entry which is preliminary data.</text>
</comment>
<accession>A0ACB8DBA2</accession>
<reference evidence="1" key="1">
    <citation type="submission" date="2020-05" db="EMBL/GenBank/DDBJ databases">
        <title>Large-scale comparative analyses of tick genomes elucidate their genetic diversity and vector capacities.</title>
        <authorList>
            <person name="Jia N."/>
            <person name="Wang J."/>
            <person name="Shi W."/>
            <person name="Du L."/>
            <person name="Sun Y."/>
            <person name="Zhan W."/>
            <person name="Jiang J."/>
            <person name="Wang Q."/>
            <person name="Zhang B."/>
            <person name="Ji P."/>
            <person name="Sakyi L.B."/>
            <person name="Cui X."/>
            <person name="Yuan T."/>
            <person name="Jiang B."/>
            <person name="Yang W."/>
            <person name="Lam T.T.-Y."/>
            <person name="Chang Q."/>
            <person name="Ding S."/>
            <person name="Wang X."/>
            <person name="Zhu J."/>
            <person name="Ruan X."/>
            <person name="Zhao L."/>
            <person name="Wei J."/>
            <person name="Que T."/>
            <person name="Du C."/>
            <person name="Cheng J."/>
            <person name="Dai P."/>
            <person name="Han X."/>
            <person name="Huang E."/>
            <person name="Gao Y."/>
            <person name="Liu J."/>
            <person name="Shao H."/>
            <person name="Ye R."/>
            <person name="Li L."/>
            <person name="Wei W."/>
            <person name="Wang X."/>
            <person name="Wang C."/>
            <person name="Yang T."/>
            <person name="Huo Q."/>
            <person name="Li W."/>
            <person name="Guo W."/>
            <person name="Chen H."/>
            <person name="Zhou L."/>
            <person name="Ni X."/>
            <person name="Tian J."/>
            <person name="Zhou Y."/>
            <person name="Sheng Y."/>
            <person name="Liu T."/>
            <person name="Pan Y."/>
            <person name="Xia L."/>
            <person name="Li J."/>
            <person name="Zhao F."/>
            <person name="Cao W."/>
        </authorList>
    </citation>
    <scope>NUCLEOTIDE SEQUENCE</scope>
    <source>
        <strain evidence="1">Dsil-2018</strain>
    </source>
</reference>
<organism evidence="1 2">
    <name type="scientific">Dermacentor silvarum</name>
    <name type="common">Tick</name>
    <dbReference type="NCBI Taxonomy" id="543639"/>
    <lineage>
        <taxon>Eukaryota</taxon>
        <taxon>Metazoa</taxon>
        <taxon>Ecdysozoa</taxon>
        <taxon>Arthropoda</taxon>
        <taxon>Chelicerata</taxon>
        <taxon>Arachnida</taxon>
        <taxon>Acari</taxon>
        <taxon>Parasitiformes</taxon>
        <taxon>Ixodida</taxon>
        <taxon>Ixodoidea</taxon>
        <taxon>Ixodidae</taxon>
        <taxon>Rhipicephalinae</taxon>
        <taxon>Dermacentor</taxon>
    </lineage>
</organism>
<protein>
    <submittedName>
        <fullName evidence="1">Uncharacterized protein</fullName>
    </submittedName>
</protein>
<dbReference type="EMBL" id="CM023471">
    <property type="protein sequence ID" value="KAH7965306.1"/>
    <property type="molecule type" value="Genomic_DNA"/>
</dbReference>
<gene>
    <name evidence="1" type="ORF">HPB49_006047</name>
</gene>
<name>A0ACB8DBA2_DERSI</name>
<evidence type="ECO:0000313" key="2">
    <source>
        <dbReference type="Proteomes" id="UP000821865"/>
    </source>
</evidence>
<sequence length="151" mass="16766">MLDDLFRQHFLLRKETLRWLCDEVAEELRGMRSTAQLVKRQVLCALRLLAMGSFQGSEGSEETIGKTQHAVSKCVRRVAKAIVHAGTHNKFATQACGFWLSTLSDRGRITTHSSGERRGCVVGSSDSGYPLEPWLLTPVPGHPPAHIAEDR</sequence>
<keyword evidence="2" id="KW-1185">Reference proteome</keyword>
<proteinExistence type="predicted"/>
<dbReference type="Proteomes" id="UP000821865">
    <property type="component" value="Chromosome 2"/>
</dbReference>